<evidence type="ECO:0000259" key="3">
    <source>
        <dbReference type="Pfam" id="PF18289"/>
    </source>
</evidence>
<feature type="region of interest" description="Disordered" evidence="2">
    <location>
        <begin position="85"/>
        <end position="167"/>
    </location>
</feature>
<sequence length="474" mass="54627">MNLSLISLELLMSRDMVETCIRNLISTLQRAISCNKKIELTFTSVGTLYISDAKIKFRFFKSFIALLNDSDKLMIQMKNRPGTSDSIMTDCSIRSNGPSSRVAHSSSSADLQPILEENNNQSENNRLPGIQDQSEECSTNEEKFTHSIHSVESVSKDTQMDDGSQTDNEQKIATKSLANLASVQPKFESFESFSVDSRLSSKATPRSSNHRDKETIIANQNSQFLCHACHDRDHRNQTNATQICKEIEEKRKQDAEKEQTLLKQYRELHYAHTQLKEQENAKAKNQECKEIKEFNTNMAENARTIKQQKDENSYESFILKHRSKTPVKTTKQVELSEWLNEQIALRKQREKARKDAAAESELKERTGLAEELAKDRDRYWKERADAREKYKRALSAQIRYKKKTITDVEGTIGNSLLLGGNEPNIEMLLKKRRLAQEVQKEQMDLVNARTQEELKQKEREKEIELDVIQRTKEG</sequence>
<dbReference type="PANTHER" id="PTHR14362:SF2">
    <property type="entry name" value="COILED-COIL DOMAIN-CONTAINING PROTEIN 81"/>
    <property type="match status" value="1"/>
</dbReference>
<feature type="coiled-coil region" evidence="1">
    <location>
        <begin position="431"/>
        <end position="471"/>
    </location>
</feature>
<comment type="caution">
    <text evidence="4">The sequence shown here is derived from an EMBL/GenBank/DDBJ whole genome shotgun (WGS) entry which is preliminary data.</text>
</comment>
<proteinExistence type="predicted"/>
<evidence type="ECO:0000256" key="1">
    <source>
        <dbReference type="SAM" id="Coils"/>
    </source>
</evidence>
<keyword evidence="1" id="KW-0175">Coiled coil</keyword>
<feature type="compositionally biased region" description="Polar residues" evidence="2">
    <location>
        <begin position="85"/>
        <end position="98"/>
    </location>
</feature>
<evidence type="ECO:0000313" key="4">
    <source>
        <dbReference type="EMBL" id="KAL3318146.1"/>
    </source>
</evidence>
<dbReference type="InterPro" id="IPR040673">
    <property type="entry name" value="CCDC81_HU_dom_2"/>
</dbReference>
<dbReference type="AlphaFoldDB" id="A0ABD2QHC5"/>
<feature type="domain" description="CCDC81 HU" evidence="3">
    <location>
        <begin position="1"/>
        <end position="70"/>
    </location>
</feature>
<gene>
    <name evidence="4" type="primary">CCDC81</name>
    <name evidence="4" type="ORF">Ciccas_003195</name>
</gene>
<evidence type="ECO:0000313" key="5">
    <source>
        <dbReference type="Proteomes" id="UP001626550"/>
    </source>
</evidence>
<keyword evidence="5" id="KW-1185">Reference proteome</keyword>
<dbReference type="Pfam" id="PF18289">
    <property type="entry name" value="HU-CCDC81_euk_2"/>
    <property type="match status" value="1"/>
</dbReference>
<feature type="compositionally biased region" description="Low complexity" evidence="2">
    <location>
        <begin position="99"/>
        <end position="108"/>
    </location>
</feature>
<evidence type="ECO:0000256" key="2">
    <source>
        <dbReference type="SAM" id="MobiDB-lite"/>
    </source>
</evidence>
<dbReference type="PANTHER" id="PTHR14362">
    <property type="entry name" value="COILED-COIL DOMAIN-CONTAINING PROTEIN 81"/>
    <property type="match status" value="1"/>
</dbReference>
<reference evidence="4 5" key="1">
    <citation type="submission" date="2024-11" db="EMBL/GenBank/DDBJ databases">
        <title>Adaptive evolution of stress response genes in parasites aligns with host niche diversity.</title>
        <authorList>
            <person name="Hahn C."/>
            <person name="Resl P."/>
        </authorList>
    </citation>
    <scope>NUCLEOTIDE SEQUENCE [LARGE SCALE GENOMIC DNA]</scope>
    <source>
        <strain evidence="4">EGGRZ-B1_66</strain>
        <tissue evidence="4">Body</tissue>
    </source>
</reference>
<dbReference type="Proteomes" id="UP001626550">
    <property type="component" value="Unassembled WGS sequence"/>
</dbReference>
<name>A0ABD2QHC5_9PLAT</name>
<accession>A0ABD2QHC5</accession>
<dbReference type="InterPro" id="IPR026295">
    <property type="entry name" value="CCD81"/>
</dbReference>
<organism evidence="4 5">
    <name type="scientific">Cichlidogyrus casuarinus</name>
    <dbReference type="NCBI Taxonomy" id="1844966"/>
    <lineage>
        <taxon>Eukaryota</taxon>
        <taxon>Metazoa</taxon>
        <taxon>Spiralia</taxon>
        <taxon>Lophotrochozoa</taxon>
        <taxon>Platyhelminthes</taxon>
        <taxon>Monogenea</taxon>
        <taxon>Monopisthocotylea</taxon>
        <taxon>Dactylogyridea</taxon>
        <taxon>Ancyrocephalidae</taxon>
        <taxon>Cichlidogyrus</taxon>
    </lineage>
</organism>
<dbReference type="EMBL" id="JBJKFK010000282">
    <property type="protein sequence ID" value="KAL3318146.1"/>
    <property type="molecule type" value="Genomic_DNA"/>
</dbReference>
<protein>
    <submittedName>
        <fullName evidence="4">Coiled-coil domain-containing protein 81</fullName>
    </submittedName>
</protein>